<evidence type="ECO:0000256" key="1">
    <source>
        <dbReference type="SAM" id="Phobius"/>
    </source>
</evidence>
<gene>
    <name evidence="2" type="ORF">CAUJ_LOCUS15500</name>
</gene>
<evidence type="ECO:0000313" key="3">
    <source>
        <dbReference type="Proteomes" id="UP000835052"/>
    </source>
</evidence>
<feature type="transmembrane region" description="Helical" evidence="1">
    <location>
        <begin position="6"/>
        <end position="26"/>
    </location>
</feature>
<keyword evidence="3" id="KW-1185">Reference proteome</keyword>
<keyword evidence="1" id="KW-0812">Transmembrane</keyword>
<protein>
    <submittedName>
        <fullName evidence="2">Uncharacterized protein</fullName>
    </submittedName>
</protein>
<comment type="caution">
    <text evidence="2">The sequence shown here is derived from an EMBL/GenBank/DDBJ whole genome shotgun (WGS) entry which is preliminary data.</text>
</comment>
<feature type="transmembrane region" description="Helical" evidence="1">
    <location>
        <begin position="42"/>
        <end position="61"/>
    </location>
</feature>
<dbReference type="Proteomes" id="UP000835052">
    <property type="component" value="Unassembled WGS sequence"/>
</dbReference>
<sequence>MDFSLGTCTILTVMYMSTIFICLKVLKPESCPRLFSIEMRNYTILSFFFILFLHNYLPYVLGSKGIDPDEKVFPHLFPAFFAVYLIFLQNNAIDEEDFHRNFFPMSLRYWIPASIILLLIRPLTN</sequence>
<name>A0A8S1HYD0_9PELO</name>
<feature type="transmembrane region" description="Helical" evidence="1">
    <location>
        <begin position="105"/>
        <end position="124"/>
    </location>
</feature>
<proteinExistence type="predicted"/>
<dbReference type="AlphaFoldDB" id="A0A8S1HYD0"/>
<keyword evidence="1" id="KW-1133">Transmembrane helix</keyword>
<keyword evidence="1" id="KW-0472">Membrane</keyword>
<organism evidence="2 3">
    <name type="scientific">Caenorhabditis auriculariae</name>
    <dbReference type="NCBI Taxonomy" id="2777116"/>
    <lineage>
        <taxon>Eukaryota</taxon>
        <taxon>Metazoa</taxon>
        <taxon>Ecdysozoa</taxon>
        <taxon>Nematoda</taxon>
        <taxon>Chromadorea</taxon>
        <taxon>Rhabditida</taxon>
        <taxon>Rhabditina</taxon>
        <taxon>Rhabditomorpha</taxon>
        <taxon>Rhabditoidea</taxon>
        <taxon>Rhabditidae</taxon>
        <taxon>Peloderinae</taxon>
        <taxon>Caenorhabditis</taxon>
    </lineage>
</organism>
<reference evidence="2" key="1">
    <citation type="submission" date="2020-10" db="EMBL/GenBank/DDBJ databases">
        <authorList>
            <person name="Kikuchi T."/>
        </authorList>
    </citation>
    <scope>NUCLEOTIDE SEQUENCE</scope>
    <source>
        <strain evidence="2">NKZ352</strain>
    </source>
</reference>
<feature type="transmembrane region" description="Helical" evidence="1">
    <location>
        <begin position="73"/>
        <end position="93"/>
    </location>
</feature>
<dbReference type="EMBL" id="CAJGYM010000186">
    <property type="protein sequence ID" value="CAD6199598.1"/>
    <property type="molecule type" value="Genomic_DNA"/>
</dbReference>
<accession>A0A8S1HYD0</accession>
<evidence type="ECO:0000313" key="2">
    <source>
        <dbReference type="EMBL" id="CAD6199598.1"/>
    </source>
</evidence>